<keyword evidence="1" id="KW-1133">Transmembrane helix</keyword>
<evidence type="ECO:0000313" key="2">
    <source>
        <dbReference type="EMBL" id="KPB02538.1"/>
    </source>
</evidence>
<dbReference type="Proteomes" id="UP000038011">
    <property type="component" value="Unassembled WGS sequence"/>
</dbReference>
<dbReference type="AlphaFoldDB" id="A0A0N0VMA5"/>
<evidence type="ECO:0000256" key="1">
    <source>
        <dbReference type="SAM" id="Phobius"/>
    </source>
</evidence>
<sequence length="125" mass="13675">MSDNQSREPVATDDWLGPGPKNAQLIYILYLASFLLGGIPAIIGLVIAYMNRGKAGGFTETHYTWLIRTFWIGLLYGIIAAILMFVIIGIFAAIAVAIWAIIRVVKGLMALGKNEPIADPQSWLI</sequence>
<dbReference type="STRING" id="1514904.SU32_01945"/>
<protein>
    <submittedName>
        <fullName evidence="2">Membrane protein</fullName>
    </submittedName>
</protein>
<organism evidence="2 3">
    <name type="scientific">Ahrensia marina</name>
    <dbReference type="NCBI Taxonomy" id="1514904"/>
    <lineage>
        <taxon>Bacteria</taxon>
        <taxon>Pseudomonadati</taxon>
        <taxon>Pseudomonadota</taxon>
        <taxon>Alphaproteobacteria</taxon>
        <taxon>Hyphomicrobiales</taxon>
        <taxon>Ahrensiaceae</taxon>
        <taxon>Ahrensia</taxon>
    </lineage>
</organism>
<reference evidence="2 3" key="1">
    <citation type="submission" date="2015-01" db="EMBL/GenBank/DDBJ databases">
        <title>Ahrensia donghaiensis sp. nov., a novel dimethylsulphoniopropionate-cleavage bacterium isolated from seawater and emended descriptions of the genus Ahrensia and Ahrensia kielensis.</title>
        <authorList>
            <person name="Liu J."/>
        </authorList>
    </citation>
    <scope>NUCLEOTIDE SEQUENCE [LARGE SCALE GENOMIC DNA]</scope>
    <source>
        <strain evidence="2 3">LZD062</strain>
    </source>
</reference>
<dbReference type="OrthoDB" id="5405464at2"/>
<feature type="transmembrane region" description="Helical" evidence="1">
    <location>
        <begin position="25"/>
        <end position="49"/>
    </location>
</feature>
<comment type="caution">
    <text evidence="2">The sequence shown here is derived from an EMBL/GenBank/DDBJ whole genome shotgun (WGS) entry which is preliminary data.</text>
</comment>
<name>A0A0N0VMA5_9HYPH</name>
<keyword evidence="1" id="KW-0812">Transmembrane</keyword>
<accession>A0A0N0VMA5</accession>
<keyword evidence="1" id="KW-0472">Membrane</keyword>
<gene>
    <name evidence="2" type="ORF">SU32_01945</name>
</gene>
<feature type="transmembrane region" description="Helical" evidence="1">
    <location>
        <begin position="70"/>
        <end position="102"/>
    </location>
</feature>
<dbReference type="PATRIC" id="fig|1514904.3.peg.1589"/>
<dbReference type="RefSeq" id="WP_053997646.1">
    <property type="nucleotide sequence ID" value="NZ_JXMU01000002.1"/>
</dbReference>
<proteinExistence type="predicted"/>
<dbReference type="EMBL" id="JXMU01000002">
    <property type="protein sequence ID" value="KPB02538.1"/>
    <property type="molecule type" value="Genomic_DNA"/>
</dbReference>
<keyword evidence="3" id="KW-1185">Reference proteome</keyword>
<evidence type="ECO:0000313" key="3">
    <source>
        <dbReference type="Proteomes" id="UP000038011"/>
    </source>
</evidence>